<dbReference type="AlphaFoldDB" id="A0A4U3L242"/>
<dbReference type="Proteomes" id="UP000305511">
    <property type="component" value="Unassembled WGS sequence"/>
</dbReference>
<dbReference type="EMBL" id="SIYF01000453">
    <property type="protein sequence ID" value="TKK69068.1"/>
    <property type="molecule type" value="Genomic_DNA"/>
</dbReference>
<proteinExistence type="predicted"/>
<gene>
    <name evidence="1" type="ORF">EY666_15570</name>
</gene>
<name>A0A4U3L242_ENTFL</name>
<comment type="caution">
    <text evidence="1">The sequence shown here is derived from an EMBL/GenBank/DDBJ whole genome shotgun (WGS) entry which is preliminary data.</text>
</comment>
<protein>
    <submittedName>
        <fullName evidence="1">Uncharacterized protein</fullName>
    </submittedName>
</protein>
<sequence>MVSCKSEVVSLNIINSYFLGMREINFPVYQKQFKQIDLELFISLADFMGNLTELEKNNYIQLVLEDLKKFLMSIESKNYSRTVQRMLLDMKTEIAKII</sequence>
<reference evidence="1 2" key="1">
    <citation type="submission" date="2019-02" db="EMBL/GenBank/DDBJ databases">
        <title>Bacteria dissemination in different level of health care in South Africa: the effectiveness of infections prevention and control.</title>
        <authorList>
            <person name="Shobo C."/>
            <person name="Amoako D.G."/>
            <person name="Allam M."/>
            <person name="Ismail A."/>
            <person name="Bester L.A."/>
            <person name="Essack S.Y."/>
        </authorList>
    </citation>
    <scope>NUCLEOTIDE SEQUENCE [LARGE SCALE GENOMIC DNA]</scope>
    <source>
        <strain evidence="1 2">2SIL2</strain>
    </source>
</reference>
<accession>A0A4U3L242</accession>
<organism evidence="1 2">
    <name type="scientific">Enterococcus faecalis</name>
    <name type="common">Streptococcus faecalis</name>
    <dbReference type="NCBI Taxonomy" id="1351"/>
    <lineage>
        <taxon>Bacteria</taxon>
        <taxon>Bacillati</taxon>
        <taxon>Bacillota</taxon>
        <taxon>Bacilli</taxon>
        <taxon>Lactobacillales</taxon>
        <taxon>Enterococcaceae</taxon>
        <taxon>Enterococcus</taxon>
    </lineage>
</organism>
<dbReference type="RefSeq" id="WP_010773677.1">
    <property type="nucleotide sequence ID" value="NZ_AP027297.1"/>
</dbReference>
<evidence type="ECO:0000313" key="2">
    <source>
        <dbReference type="Proteomes" id="UP000305511"/>
    </source>
</evidence>
<evidence type="ECO:0000313" key="1">
    <source>
        <dbReference type="EMBL" id="TKK69068.1"/>
    </source>
</evidence>